<dbReference type="GO" id="GO:0006355">
    <property type="term" value="P:regulation of DNA-templated transcription"/>
    <property type="evidence" value="ECO:0007669"/>
    <property type="project" value="InterPro"/>
</dbReference>
<evidence type="ECO:0000259" key="7">
    <source>
        <dbReference type="PROSITE" id="PS50043"/>
    </source>
</evidence>
<gene>
    <name evidence="9" type="primary">fixJ</name>
    <name evidence="9" type="ordered locus">MexAM1_META1p1832</name>
</gene>
<accession>C5B1P0</accession>
<reference evidence="9 10" key="1">
    <citation type="journal article" date="2009" name="PLoS ONE">
        <title>Methylobacterium genome sequences: a reference blueprint to investigate microbial metabolism of C1 compounds from natural and industrial sources.</title>
        <authorList>
            <person name="Vuilleumier S."/>
            <person name="Chistoserdova L."/>
            <person name="Lee M.-C."/>
            <person name="Bringel F."/>
            <person name="Lajus A."/>
            <person name="Zhou Y."/>
            <person name="Gourion B."/>
            <person name="Barbe V."/>
            <person name="Chang J."/>
            <person name="Cruveiller S."/>
            <person name="Dossat C."/>
            <person name="Gillett W."/>
            <person name="Gruffaz C."/>
            <person name="Haugen E."/>
            <person name="Hourcade E."/>
            <person name="Levy R."/>
            <person name="Mangenot S."/>
            <person name="Muller E."/>
            <person name="Nadalig T."/>
            <person name="Pagni M."/>
            <person name="Penny C."/>
            <person name="Peyraud R."/>
            <person name="Robinson D.G."/>
            <person name="Roche D."/>
            <person name="Rouy Z."/>
            <person name="Saenampechek C."/>
            <person name="Salvignol G."/>
            <person name="Vallenet D."/>
            <person name="Wu Z."/>
            <person name="Marx C.J."/>
            <person name="Vorholt J.A."/>
            <person name="Olson M.V."/>
            <person name="Kaul R."/>
            <person name="Weissenbach J."/>
            <person name="Medigue C."/>
            <person name="Lidstrom M.E."/>
        </authorList>
    </citation>
    <scope>NUCLEOTIDE SEQUENCE [LARGE SCALE GENOMIC DNA]</scope>
    <source>
        <strain evidence="10">ATCC 14718 / DSM 1338 / JCM 2805 / NCIMB 9133 / AM1</strain>
    </source>
</reference>
<dbReference type="Gene3D" id="3.40.50.2300">
    <property type="match status" value="1"/>
</dbReference>
<dbReference type="AlphaFoldDB" id="C5B1P0"/>
<dbReference type="GO" id="GO:0000160">
    <property type="term" value="P:phosphorelay signal transduction system"/>
    <property type="evidence" value="ECO:0007669"/>
    <property type="project" value="UniProtKB-KW"/>
</dbReference>
<dbReference type="Pfam" id="PF00072">
    <property type="entry name" value="Response_reg"/>
    <property type="match status" value="1"/>
</dbReference>
<dbReference type="STRING" id="272630.MexAM1_META1p1832"/>
<dbReference type="NCBIfam" id="NF006900">
    <property type="entry name" value="PRK09390.1"/>
    <property type="match status" value="1"/>
</dbReference>
<dbReference type="KEGG" id="mea:Mex_1p1832"/>
<evidence type="ECO:0000313" key="10">
    <source>
        <dbReference type="Proteomes" id="UP000009081"/>
    </source>
</evidence>
<evidence type="ECO:0000259" key="8">
    <source>
        <dbReference type="PROSITE" id="PS50110"/>
    </source>
</evidence>
<dbReference type="InterPro" id="IPR000792">
    <property type="entry name" value="Tscrpt_reg_LuxR_C"/>
</dbReference>
<dbReference type="PANTHER" id="PTHR44688">
    <property type="entry name" value="DNA-BINDING TRANSCRIPTIONAL ACTIVATOR DEVR_DOSR"/>
    <property type="match status" value="1"/>
</dbReference>
<dbReference type="SUPFAM" id="SSF52172">
    <property type="entry name" value="CheY-like"/>
    <property type="match status" value="1"/>
</dbReference>
<dbReference type="eggNOG" id="COG4566">
    <property type="taxonomic scope" value="Bacteria"/>
</dbReference>
<proteinExistence type="predicted"/>
<dbReference type="Proteomes" id="UP000009081">
    <property type="component" value="Chromosome"/>
</dbReference>
<evidence type="ECO:0000256" key="6">
    <source>
        <dbReference type="PROSITE-ProRule" id="PRU00169"/>
    </source>
</evidence>
<keyword evidence="5" id="KW-0804">Transcription</keyword>
<dbReference type="InterPro" id="IPR001789">
    <property type="entry name" value="Sig_transdc_resp-reg_receiver"/>
</dbReference>
<dbReference type="PROSITE" id="PS00622">
    <property type="entry name" value="HTH_LUXR_1"/>
    <property type="match status" value="1"/>
</dbReference>
<dbReference type="PANTHER" id="PTHR44688:SF16">
    <property type="entry name" value="DNA-BINDING TRANSCRIPTIONAL ACTIVATOR DEVR_DOSR"/>
    <property type="match status" value="1"/>
</dbReference>
<dbReference type="SMART" id="SM00448">
    <property type="entry name" value="REC"/>
    <property type="match status" value="1"/>
</dbReference>
<evidence type="ECO:0000256" key="5">
    <source>
        <dbReference type="ARBA" id="ARBA00023163"/>
    </source>
</evidence>
<organism evidence="9 10">
    <name type="scientific">Methylorubrum extorquens (strain ATCC 14718 / DSM 1338 / JCM 2805 / NCIMB 9133 / AM1)</name>
    <name type="common">Methylobacterium extorquens</name>
    <dbReference type="NCBI Taxonomy" id="272630"/>
    <lineage>
        <taxon>Bacteria</taxon>
        <taxon>Pseudomonadati</taxon>
        <taxon>Pseudomonadota</taxon>
        <taxon>Alphaproteobacteria</taxon>
        <taxon>Hyphomicrobiales</taxon>
        <taxon>Methylobacteriaceae</taxon>
        <taxon>Methylorubrum</taxon>
    </lineage>
</organism>
<name>C5B1P0_METEA</name>
<dbReference type="GO" id="GO:0003677">
    <property type="term" value="F:DNA binding"/>
    <property type="evidence" value="ECO:0007669"/>
    <property type="project" value="UniProtKB-KW"/>
</dbReference>
<feature type="domain" description="Response regulatory" evidence="8">
    <location>
        <begin position="6"/>
        <end position="120"/>
    </location>
</feature>
<dbReference type="SUPFAM" id="SSF46894">
    <property type="entry name" value="C-terminal effector domain of the bipartite response regulators"/>
    <property type="match status" value="1"/>
</dbReference>
<dbReference type="CDD" id="cd06170">
    <property type="entry name" value="LuxR_C_like"/>
    <property type="match status" value="1"/>
</dbReference>
<evidence type="ECO:0000256" key="1">
    <source>
        <dbReference type="ARBA" id="ARBA00022553"/>
    </source>
</evidence>
<protein>
    <submittedName>
        <fullName evidence="9">Transcriptional regulatory protein fixJ</fullName>
    </submittedName>
</protein>
<dbReference type="FunFam" id="3.40.50.2300:FF:000018">
    <property type="entry name" value="DNA-binding transcriptional regulator NtrC"/>
    <property type="match status" value="1"/>
</dbReference>
<keyword evidence="3" id="KW-0805">Transcription regulation</keyword>
<dbReference type="InterPro" id="IPR036388">
    <property type="entry name" value="WH-like_DNA-bd_sf"/>
</dbReference>
<dbReference type="InterPro" id="IPR016032">
    <property type="entry name" value="Sig_transdc_resp-reg_C-effctor"/>
</dbReference>
<evidence type="ECO:0000256" key="3">
    <source>
        <dbReference type="ARBA" id="ARBA00023015"/>
    </source>
</evidence>
<evidence type="ECO:0000313" key="9">
    <source>
        <dbReference type="EMBL" id="ACS39674.1"/>
    </source>
</evidence>
<dbReference type="SMART" id="SM00421">
    <property type="entry name" value="HTH_LUXR"/>
    <property type="match status" value="1"/>
</dbReference>
<evidence type="ECO:0000256" key="2">
    <source>
        <dbReference type="ARBA" id="ARBA00023012"/>
    </source>
</evidence>
<feature type="modified residue" description="4-aspartylphosphate" evidence="6">
    <location>
        <position position="55"/>
    </location>
</feature>
<dbReference type="Gene3D" id="1.10.10.10">
    <property type="entry name" value="Winged helix-like DNA-binding domain superfamily/Winged helix DNA-binding domain"/>
    <property type="match status" value="1"/>
</dbReference>
<dbReference type="CDD" id="cd17537">
    <property type="entry name" value="REC_FixJ"/>
    <property type="match status" value="1"/>
</dbReference>
<dbReference type="PRINTS" id="PR00038">
    <property type="entry name" value="HTHLUXR"/>
</dbReference>
<keyword evidence="2" id="KW-0902">Two-component regulatory system</keyword>
<dbReference type="Pfam" id="PF00196">
    <property type="entry name" value="GerE"/>
    <property type="match status" value="1"/>
</dbReference>
<dbReference type="InterPro" id="IPR011006">
    <property type="entry name" value="CheY-like_superfamily"/>
</dbReference>
<keyword evidence="10" id="KW-1185">Reference proteome</keyword>
<sequence length="215" mass="23171">MPSDGTVHVIDDDMAVRQSLAFLLQTVGIPVRVYDSAVAFLNALPAVQRGCVVTDIRMPEIHGLELQRRLKPLDLSLPIIVITGHGDVPLAVEAMKAGAVDFIEKPFDDEVVLSAVRSALDLHARESERKAQTTETVVRLGSLSERESQVLAGLVAGHPNKVIARELGISPRTVEIYRANVMTKMQASSLSELVRMSLLTGVVPGGSMHVKPNPG</sequence>
<keyword evidence="4" id="KW-0238">DNA-binding</keyword>
<dbReference type="RefSeq" id="WP_012752644.1">
    <property type="nucleotide sequence ID" value="NC_012808.1"/>
</dbReference>
<feature type="domain" description="HTH luxR-type" evidence="7">
    <location>
        <begin position="136"/>
        <end position="201"/>
    </location>
</feature>
<keyword evidence="1 6" id="KW-0597">Phosphoprotein</keyword>
<dbReference type="EMBL" id="CP001510">
    <property type="protein sequence ID" value="ACS39674.1"/>
    <property type="molecule type" value="Genomic_DNA"/>
</dbReference>
<evidence type="ECO:0000256" key="4">
    <source>
        <dbReference type="ARBA" id="ARBA00023125"/>
    </source>
</evidence>
<dbReference type="PROSITE" id="PS50110">
    <property type="entry name" value="RESPONSE_REGULATORY"/>
    <property type="match status" value="1"/>
</dbReference>
<dbReference type="OrthoDB" id="9782655at2"/>
<dbReference type="PROSITE" id="PS50043">
    <property type="entry name" value="HTH_LUXR_2"/>
    <property type="match status" value="1"/>
</dbReference>
<dbReference type="HOGENOM" id="CLU_000445_90_4_5"/>